<sequence>MLYIYGGDSCQKLSRSLKVNNDLLSIVFSIVSDDRLPLRLDKLKDHLFEDNYKYYHIHILGDLIGLPLTQWRVRNYLINELSIFAKNKNIHIYWYDGDKIRDSHDFFIKNPLHIDKISYFDYHDNELEVKNLDNNTKEISFLNHHGYPENNLLRKTKKEVEYIFSTIAELPFVEKIVCPFIDNLQISTLPKGLKKLDLRGCSNIKIDPICIPFSLEKINLSACDLLAIPDYIYDLKKLNTLFLYKNKLEINGEFKTLSDLEVLSLYRNKINNIELNLIKLKKINLGANPIKKIIISGATNNIELGLRKVNYEDLVIIHDHKLTLEL</sequence>
<dbReference type="InterPro" id="IPR001611">
    <property type="entry name" value="Leu-rich_rpt"/>
</dbReference>
<dbReference type="InterPro" id="IPR032675">
    <property type="entry name" value="LRR_dom_sf"/>
</dbReference>
<dbReference type="Gene3D" id="3.80.10.10">
    <property type="entry name" value="Ribonuclease Inhibitor"/>
    <property type="match status" value="1"/>
</dbReference>
<dbReference type="Proteomes" id="UP000032869">
    <property type="component" value="Unassembled WGS sequence"/>
</dbReference>
<name>A0ABR4UUT6_9GAMM</name>
<dbReference type="PROSITE" id="PS51450">
    <property type="entry name" value="LRR"/>
    <property type="match status" value="1"/>
</dbReference>
<keyword evidence="2" id="KW-1185">Reference proteome</keyword>
<dbReference type="SUPFAM" id="SSF52075">
    <property type="entry name" value="Outer arm dynein light chain 1"/>
    <property type="match status" value="1"/>
</dbReference>
<organism evidence="1 2">
    <name type="scientific">Pectobacterium betavasculorum</name>
    <dbReference type="NCBI Taxonomy" id="55207"/>
    <lineage>
        <taxon>Bacteria</taxon>
        <taxon>Pseudomonadati</taxon>
        <taxon>Pseudomonadota</taxon>
        <taxon>Gammaproteobacteria</taxon>
        <taxon>Enterobacterales</taxon>
        <taxon>Pectobacteriaceae</taxon>
        <taxon>Pectobacterium</taxon>
    </lineage>
</organism>
<evidence type="ECO:0000313" key="1">
    <source>
        <dbReference type="EMBL" id="KFX14681.1"/>
    </source>
</evidence>
<accession>A0ABR4UUT6</accession>
<protein>
    <recommendedName>
        <fullName evidence="3">Leucine-rich repeat domain-containing protein</fullName>
    </recommendedName>
</protein>
<evidence type="ECO:0000313" key="2">
    <source>
        <dbReference type="Proteomes" id="UP000032869"/>
    </source>
</evidence>
<gene>
    <name evidence="1" type="ORF">JV35_19025</name>
</gene>
<proteinExistence type="predicted"/>
<comment type="caution">
    <text evidence="1">The sequence shown here is derived from an EMBL/GenBank/DDBJ whole genome shotgun (WGS) entry which is preliminary data.</text>
</comment>
<evidence type="ECO:0008006" key="3">
    <source>
        <dbReference type="Google" id="ProtNLM"/>
    </source>
</evidence>
<dbReference type="RefSeq" id="WP_039308180.1">
    <property type="nucleotide sequence ID" value="NZ_JQHL01000017.1"/>
</dbReference>
<reference evidence="1 2" key="1">
    <citation type="submission" date="2014-08" db="EMBL/GenBank/DDBJ databases">
        <title>Genome sequences of NCPPB Pectobacterium isolates.</title>
        <authorList>
            <person name="Glover R.H."/>
            <person name="Sapp M."/>
            <person name="Elphinstone J."/>
        </authorList>
    </citation>
    <scope>NUCLEOTIDE SEQUENCE [LARGE SCALE GENOMIC DNA]</scope>
    <source>
        <strain evidence="1 2">NCPPB 2793</strain>
    </source>
</reference>
<dbReference type="EMBL" id="JQHL01000017">
    <property type="protein sequence ID" value="KFX14681.1"/>
    <property type="molecule type" value="Genomic_DNA"/>
</dbReference>